<dbReference type="AlphaFoldDB" id="A0A4Y2KHF2"/>
<evidence type="ECO:0000313" key="1">
    <source>
        <dbReference type="EMBL" id="GBN01768.1"/>
    </source>
</evidence>
<proteinExistence type="predicted"/>
<reference evidence="1 2" key="1">
    <citation type="journal article" date="2019" name="Sci. Rep.">
        <title>Orb-weaving spider Araneus ventricosus genome elucidates the spidroin gene catalogue.</title>
        <authorList>
            <person name="Kono N."/>
            <person name="Nakamura H."/>
            <person name="Ohtoshi R."/>
            <person name="Moran D.A.P."/>
            <person name="Shinohara A."/>
            <person name="Yoshida Y."/>
            <person name="Fujiwara M."/>
            <person name="Mori M."/>
            <person name="Tomita M."/>
            <person name="Arakawa K."/>
        </authorList>
    </citation>
    <scope>NUCLEOTIDE SEQUENCE [LARGE SCALE GENOMIC DNA]</scope>
</reference>
<gene>
    <name evidence="1" type="ORF">AVEN_224477_1</name>
</gene>
<comment type="caution">
    <text evidence="1">The sequence shown here is derived from an EMBL/GenBank/DDBJ whole genome shotgun (WGS) entry which is preliminary data.</text>
</comment>
<sequence length="108" mass="12987">MLRHMHKVINSCLKYSITVSTRHCFHSQNKDQDIREEIEEDALKDFCIARRRCYCTLELGLRYVEQHAARYTDRRDVYATLAQRCIVRQVSQLVQDILRYLYDVVTIF</sequence>
<accession>A0A4Y2KHF2</accession>
<organism evidence="1 2">
    <name type="scientific">Araneus ventricosus</name>
    <name type="common">Orbweaver spider</name>
    <name type="synonym">Epeira ventricosa</name>
    <dbReference type="NCBI Taxonomy" id="182803"/>
    <lineage>
        <taxon>Eukaryota</taxon>
        <taxon>Metazoa</taxon>
        <taxon>Ecdysozoa</taxon>
        <taxon>Arthropoda</taxon>
        <taxon>Chelicerata</taxon>
        <taxon>Arachnida</taxon>
        <taxon>Araneae</taxon>
        <taxon>Araneomorphae</taxon>
        <taxon>Entelegynae</taxon>
        <taxon>Araneoidea</taxon>
        <taxon>Araneidae</taxon>
        <taxon>Araneus</taxon>
    </lineage>
</organism>
<evidence type="ECO:0000313" key="2">
    <source>
        <dbReference type="Proteomes" id="UP000499080"/>
    </source>
</evidence>
<dbReference type="Proteomes" id="UP000499080">
    <property type="component" value="Unassembled WGS sequence"/>
</dbReference>
<dbReference type="EMBL" id="BGPR01004645">
    <property type="protein sequence ID" value="GBN01768.1"/>
    <property type="molecule type" value="Genomic_DNA"/>
</dbReference>
<protein>
    <submittedName>
        <fullName evidence="1">Uncharacterized protein</fullName>
    </submittedName>
</protein>
<keyword evidence="2" id="KW-1185">Reference proteome</keyword>
<name>A0A4Y2KHF2_ARAVE</name>